<organism evidence="3 4">
    <name type="scientific">Fusarium albosuccineum</name>
    <dbReference type="NCBI Taxonomy" id="1237068"/>
    <lineage>
        <taxon>Eukaryota</taxon>
        <taxon>Fungi</taxon>
        <taxon>Dikarya</taxon>
        <taxon>Ascomycota</taxon>
        <taxon>Pezizomycotina</taxon>
        <taxon>Sordariomycetes</taxon>
        <taxon>Hypocreomycetidae</taxon>
        <taxon>Hypocreales</taxon>
        <taxon>Nectriaceae</taxon>
        <taxon>Fusarium</taxon>
        <taxon>Fusarium decemcellulare species complex</taxon>
    </lineage>
</organism>
<feature type="region of interest" description="Disordered" evidence="1">
    <location>
        <begin position="241"/>
        <end position="272"/>
    </location>
</feature>
<evidence type="ECO:0000256" key="2">
    <source>
        <dbReference type="SAM" id="Phobius"/>
    </source>
</evidence>
<evidence type="ECO:0000313" key="4">
    <source>
        <dbReference type="Proteomes" id="UP000554235"/>
    </source>
</evidence>
<comment type="caution">
    <text evidence="3">The sequence shown here is derived from an EMBL/GenBank/DDBJ whole genome shotgun (WGS) entry which is preliminary data.</text>
</comment>
<reference evidence="3 4" key="1">
    <citation type="submission" date="2020-01" db="EMBL/GenBank/DDBJ databases">
        <title>Identification and distribution of gene clusters putatively required for synthesis of sphingolipid metabolism inhibitors in phylogenetically diverse species of the filamentous fungus Fusarium.</title>
        <authorList>
            <person name="Kim H.-S."/>
            <person name="Busman M."/>
            <person name="Brown D.W."/>
            <person name="Divon H."/>
            <person name="Uhlig S."/>
            <person name="Proctor R.H."/>
        </authorList>
    </citation>
    <scope>NUCLEOTIDE SEQUENCE [LARGE SCALE GENOMIC DNA]</scope>
    <source>
        <strain evidence="3 4">NRRL 20459</strain>
    </source>
</reference>
<dbReference type="OrthoDB" id="3630276at2759"/>
<dbReference type="Proteomes" id="UP000554235">
    <property type="component" value="Unassembled WGS sequence"/>
</dbReference>
<name>A0A8H4P6Y3_9HYPO</name>
<sequence length="272" mass="29882">MRFTYAAALLAGNALAITHKECLQRFNVELASDTDCADPATLRFCLSHLEKFDQEDVKECYVSTGCSFEEAEVESHHTWQRCDELARAGDLRKRYQAAPLPTFMPRADAAPEPTEPPHHGLFKRADTSSGTDCFTTGETETESCPLTTKDGKTQTKTCFNTKVTTSKCSDDVICTLDSNNNDICMVKQEMGTAGIIIAICFAAALALMMGYLTFMCCRDKKEQKRLAAKAETVALARAATKKQRAAQRQPLIRNASGQSNPGSNPFQDGNRV</sequence>
<gene>
    <name evidence="3" type="ORF">FALBO_11717</name>
</gene>
<keyword evidence="2" id="KW-0472">Membrane</keyword>
<evidence type="ECO:0000256" key="1">
    <source>
        <dbReference type="SAM" id="MobiDB-lite"/>
    </source>
</evidence>
<keyword evidence="2" id="KW-0812">Transmembrane</keyword>
<feature type="transmembrane region" description="Helical" evidence="2">
    <location>
        <begin position="190"/>
        <end position="214"/>
    </location>
</feature>
<dbReference type="EMBL" id="JAADYS010001712">
    <property type="protein sequence ID" value="KAF4461490.1"/>
    <property type="molecule type" value="Genomic_DNA"/>
</dbReference>
<keyword evidence="4" id="KW-1185">Reference proteome</keyword>
<evidence type="ECO:0000313" key="3">
    <source>
        <dbReference type="EMBL" id="KAF4461490.1"/>
    </source>
</evidence>
<dbReference type="AlphaFoldDB" id="A0A8H4P6Y3"/>
<proteinExistence type="predicted"/>
<keyword evidence="2" id="KW-1133">Transmembrane helix</keyword>
<protein>
    <submittedName>
        <fullName evidence="3">Uncharacterized protein</fullName>
    </submittedName>
</protein>
<feature type="compositionally biased region" description="Polar residues" evidence="1">
    <location>
        <begin position="255"/>
        <end position="272"/>
    </location>
</feature>
<accession>A0A8H4P6Y3</accession>